<reference evidence="1" key="1">
    <citation type="journal article" date="2013" name="Genome Biol.">
        <title>Reference genomes and transcriptomes of Nicotiana sylvestris and Nicotiana tomentosiformis.</title>
        <authorList>
            <person name="Sierro N."/>
            <person name="Battey J.N."/>
            <person name="Ouadi S."/>
            <person name="Bovet L."/>
            <person name="Goepfert S."/>
            <person name="Bakaher N."/>
            <person name="Peitsch M.C."/>
            <person name="Ivanov N.V."/>
        </authorList>
    </citation>
    <scope>NUCLEOTIDE SEQUENCE [LARGE SCALE GENOMIC DNA]</scope>
</reference>
<name>A0A1U7WAE7_NICSY</name>
<dbReference type="eggNOG" id="KOG0017">
    <property type="taxonomic scope" value="Eukaryota"/>
</dbReference>
<dbReference type="Proteomes" id="UP000189701">
    <property type="component" value="Unplaced"/>
</dbReference>
<feature type="non-terminal residue" evidence="2">
    <location>
        <position position="1"/>
    </location>
</feature>
<dbReference type="OrthoDB" id="1194521at2759"/>
<dbReference type="RefSeq" id="XP_009776962.1">
    <property type="nucleotide sequence ID" value="XM_009778660.1"/>
</dbReference>
<feature type="non-terminal residue" evidence="2">
    <location>
        <position position="123"/>
    </location>
</feature>
<evidence type="ECO:0000313" key="2">
    <source>
        <dbReference type="RefSeq" id="XP_009776962.1"/>
    </source>
</evidence>
<accession>A0A1U7WAE7</accession>
<organism evidence="1 2">
    <name type="scientific">Nicotiana sylvestris</name>
    <name type="common">Wood tobacco</name>
    <name type="synonym">South American tobacco</name>
    <dbReference type="NCBI Taxonomy" id="4096"/>
    <lineage>
        <taxon>Eukaryota</taxon>
        <taxon>Viridiplantae</taxon>
        <taxon>Streptophyta</taxon>
        <taxon>Embryophyta</taxon>
        <taxon>Tracheophyta</taxon>
        <taxon>Spermatophyta</taxon>
        <taxon>Magnoliopsida</taxon>
        <taxon>eudicotyledons</taxon>
        <taxon>Gunneridae</taxon>
        <taxon>Pentapetalae</taxon>
        <taxon>asterids</taxon>
        <taxon>lamiids</taxon>
        <taxon>Solanales</taxon>
        <taxon>Solanaceae</taxon>
        <taxon>Nicotianoideae</taxon>
        <taxon>Nicotianeae</taxon>
        <taxon>Nicotiana</taxon>
    </lineage>
</organism>
<sequence length="123" mass="14751">YLIEKKEYKLRLIRWVLLLQEFDLEIRDRKGTENQVDDHLSRLEGAENAVEAEDILETFPDKHLLATNLEKAPWYADFVNYLACGIVPYNLSSIQKKKVYHDCRMYYWDEPYLFRICGDNMIQ</sequence>
<evidence type="ECO:0000313" key="1">
    <source>
        <dbReference type="Proteomes" id="UP000189701"/>
    </source>
</evidence>
<gene>
    <name evidence="2" type="primary">LOC104226630</name>
</gene>
<reference evidence="2" key="2">
    <citation type="submission" date="2025-08" db="UniProtKB">
        <authorList>
            <consortium name="RefSeq"/>
        </authorList>
    </citation>
    <scope>IDENTIFICATION</scope>
    <source>
        <tissue evidence="2">Leaf</tissue>
    </source>
</reference>
<proteinExistence type="predicted"/>
<protein>
    <submittedName>
        <fullName evidence="2">Uncharacterized protein LOC104226630</fullName>
    </submittedName>
</protein>
<dbReference type="AlphaFoldDB" id="A0A1U7WAE7"/>
<keyword evidence="1" id="KW-1185">Reference proteome</keyword>